<accession>A0A193GDR6</accession>
<dbReference type="Proteomes" id="UP000091926">
    <property type="component" value="Chromosome"/>
</dbReference>
<protein>
    <recommendedName>
        <fullName evidence="3">Nitrate reductase</fullName>
    </recommendedName>
</protein>
<sequence>MKQSHNVPCADPDASRASVLASILRRDGNRMRILSIVKARNLPDCWIGAGFVRNAVWDALAGRPAGSLAEDIDVVWFDPARGDAESDRRIQADLAAVDPSLRWSVKNQHRMHVRNADAPYRCCEDALRHWPETATAVAVRLADSGRIEMLAPFGLHDLFAGIVRPTPAFAFDGGTPRAGVAAFPAPGKRAVFEARWREKRWLERWPFLCVVAPE</sequence>
<dbReference type="AlphaFoldDB" id="A0A193GDR6"/>
<dbReference type="Pfam" id="PF06042">
    <property type="entry name" value="NTP_transf_6"/>
    <property type="match status" value="1"/>
</dbReference>
<evidence type="ECO:0000313" key="1">
    <source>
        <dbReference type="EMBL" id="ANN77596.1"/>
    </source>
</evidence>
<dbReference type="EMBL" id="CP016172">
    <property type="protein sequence ID" value="ANN77596.1"/>
    <property type="molecule type" value="Genomic_DNA"/>
</dbReference>
<keyword evidence="2" id="KW-1185">Reference proteome</keyword>
<reference evidence="1 2" key="1">
    <citation type="submission" date="2016-06" db="EMBL/GenBank/DDBJ databases">
        <title>Complete genome sequences of Bordetella bronchialis and Bordetella flabilis.</title>
        <authorList>
            <person name="LiPuma J.J."/>
            <person name="Spilker T."/>
        </authorList>
    </citation>
    <scope>NUCLEOTIDE SEQUENCE [LARGE SCALE GENOMIC DNA]</scope>
    <source>
        <strain evidence="1 2">AU10664</strain>
    </source>
</reference>
<organism evidence="1 2">
    <name type="scientific">Bordetella flabilis</name>
    <dbReference type="NCBI Taxonomy" id="463014"/>
    <lineage>
        <taxon>Bacteria</taxon>
        <taxon>Pseudomonadati</taxon>
        <taxon>Pseudomonadota</taxon>
        <taxon>Betaproteobacteria</taxon>
        <taxon>Burkholderiales</taxon>
        <taxon>Alcaligenaceae</taxon>
        <taxon>Bordetella</taxon>
    </lineage>
</organism>
<evidence type="ECO:0008006" key="3">
    <source>
        <dbReference type="Google" id="ProtNLM"/>
    </source>
</evidence>
<dbReference type="KEGG" id="bfz:BAU07_11200"/>
<dbReference type="PANTHER" id="PTHR39166">
    <property type="entry name" value="BLL1166 PROTEIN"/>
    <property type="match status" value="1"/>
</dbReference>
<dbReference type="RefSeq" id="WP_066657402.1">
    <property type="nucleotide sequence ID" value="NZ_CBCSCL010000006.1"/>
</dbReference>
<dbReference type="OrthoDB" id="9805247at2"/>
<dbReference type="PANTHER" id="PTHR39166:SF1">
    <property type="entry name" value="BLL1166 PROTEIN"/>
    <property type="match status" value="1"/>
</dbReference>
<dbReference type="STRING" id="463014.BAU07_11200"/>
<dbReference type="InterPro" id="IPR009267">
    <property type="entry name" value="NTP_transf_6"/>
</dbReference>
<proteinExistence type="predicted"/>
<evidence type="ECO:0000313" key="2">
    <source>
        <dbReference type="Proteomes" id="UP000091926"/>
    </source>
</evidence>
<gene>
    <name evidence="1" type="ORF">BAU07_11200</name>
</gene>
<name>A0A193GDR6_9BORD</name>